<organism evidence="1 2">
    <name type="scientific">Violaceomyces palustris</name>
    <dbReference type="NCBI Taxonomy" id="1673888"/>
    <lineage>
        <taxon>Eukaryota</taxon>
        <taxon>Fungi</taxon>
        <taxon>Dikarya</taxon>
        <taxon>Basidiomycota</taxon>
        <taxon>Ustilaginomycotina</taxon>
        <taxon>Ustilaginomycetes</taxon>
        <taxon>Violaceomycetales</taxon>
        <taxon>Violaceomycetaceae</taxon>
        <taxon>Violaceomyces</taxon>
    </lineage>
</organism>
<keyword evidence="2" id="KW-1185">Reference proteome</keyword>
<dbReference type="EMBL" id="KZ819687">
    <property type="protein sequence ID" value="PWN54349.1"/>
    <property type="molecule type" value="Genomic_DNA"/>
</dbReference>
<proteinExistence type="predicted"/>
<name>A0ACD0P8H5_9BASI</name>
<evidence type="ECO:0000313" key="1">
    <source>
        <dbReference type="EMBL" id="PWN54349.1"/>
    </source>
</evidence>
<protein>
    <submittedName>
        <fullName evidence="1">Uncharacterized protein</fullName>
    </submittedName>
</protein>
<gene>
    <name evidence="1" type="ORF">IE53DRAFT_188794</name>
</gene>
<reference evidence="1 2" key="1">
    <citation type="journal article" date="2018" name="Mol. Biol. Evol.">
        <title>Broad Genomic Sampling Reveals a Smut Pathogenic Ancestry of the Fungal Clade Ustilaginomycotina.</title>
        <authorList>
            <person name="Kijpornyongpan T."/>
            <person name="Mondo S.J."/>
            <person name="Barry K."/>
            <person name="Sandor L."/>
            <person name="Lee J."/>
            <person name="Lipzen A."/>
            <person name="Pangilinan J."/>
            <person name="LaButti K."/>
            <person name="Hainaut M."/>
            <person name="Henrissat B."/>
            <person name="Grigoriev I.V."/>
            <person name="Spatafora J.W."/>
            <person name="Aime M.C."/>
        </authorList>
    </citation>
    <scope>NUCLEOTIDE SEQUENCE [LARGE SCALE GENOMIC DNA]</scope>
    <source>
        <strain evidence="1 2">SA 807</strain>
    </source>
</reference>
<sequence length="114" mass="12878">MGEPGLSLQLVQMSRFVTCGLAQAPPSPGLAFLFVPRFSITIRDDPPWGTRMFVAYQAHHPKRGSDGHGRERVGVWYCICKTHYFFAKFSSPPPLLCSYDFCILFFFLGWKGGK</sequence>
<accession>A0ACD0P8H5</accession>
<evidence type="ECO:0000313" key="2">
    <source>
        <dbReference type="Proteomes" id="UP000245626"/>
    </source>
</evidence>
<dbReference type="Proteomes" id="UP000245626">
    <property type="component" value="Unassembled WGS sequence"/>
</dbReference>